<dbReference type="AlphaFoldDB" id="A0A4Q5IV97"/>
<feature type="transmembrane region" description="Helical" evidence="1">
    <location>
        <begin position="6"/>
        <end position="23"/>
    </location>
</feature>
<keyword evidence="3" id="KW-1185">Reference proteome</keyword>
<organism evidence="2 3">
    <name type="scientific">Nocardioides iriomotensis</name>
    <dbReference type="NCBI Taxonomy" id="715784"/>
    <lineage>
        <taxon>Bacteria</taxon>
        <taxon>Bacillati</taxon>
        <taxon>Actinomycetota</taxon>
        <taxon>Actinomycetes</taxon>
        <taxon>Propionibacteriales</taxon>
        <taxon>Nocardioidaceae</taxon>
        <taxon>Nocardioides</taxon>
    </lineage>
</organism>
<evidence type="ECO:0000313" key="2">
    <source>
        <dbReference type="EMBL" id="RYU09872.1"/>
    </source>
</evidence>
<feature type="transmembrane region" description="Helical" evidence="1">
    <location>
        <begin position="35"/>
        <end position="57"/>
    </location>
</feature>
<evidence type="ECO:0000313" key="3">
    <source>
        <dbReference type="Proteomes" id="UP000291189"/>
    </source>
</evidence>
<sequence length="94" mass="10348">MGCLLALLAGFAPRLVLVILWIFSDLVDRAYSGFLIPLLGLIFFPYATLFYVLAYSPVVGVNAWGWMFVVLGFIFDLAHWAGGGVTGRQRYATA</sequence>
<dbReference type="OrthoDB" id="3296935at2"/>
<keyword evidence="1" id="KW-0472">Membrane</keyword>
<dbReference type="Proteomes" id="UP000291189">
    <property type="component" value="Unassembled WGS sequence"/>
</dbReference>
<protein>
    <submittedName>
        <fullName evidence="2">Uncharacterized protein</fullName>
    </submittedName>
</protein>
<feature type="transmembrane region" description="Helical" evidence="1">
    <location>
        <begin position="63"/>
        <end position="81"/>
    </location>
</feature>
<proteinExistence type="predicted"/>
<keyword evidence="1" id="KW-1133">Transmembrane helix</keyword>
<gene>
    <name evidence="2" type="ORF">ETU37_18700</name>
</gene>
<accession>A0A4Q5IV97</accession>
<comment type="caution">
    <text evidence="2">The sequence shown here is derived from an EMBL/GenBank/DDBJ whole genome shotgun (WGS) entry which is preliminary data.</text>
</comment>
<dbReference type="EMBL" id="SDPU01000034">
    <property type="protein sequence ID" value="RYU09872.1"/>
    <property type="molecule type" value="Genomic_DNA"/>
</dbReference>
<dbReference type="RefSeq" id="WP_129988869.1">
    <property type="nucleotide sequence ID" value="NZ_SDPU01000034.1"/>
</dbReference>
<reference evidence="2 3" key="1">
    <citation type="submission" date="2019-01" db="EMBL/GenBank/DDBJ databases">
        <title>Nocardioides guangzhouensis sp. nov., an actinobacterium isolated from soil.</title>
        <authorList>
            <person name="Fu Y."/>
            <person name="Cai Y."/>
            <person name="Lin Z."/>
            <person name="Chen P."/>
        </authorList>
    </citation>
    <scope>NUCLEOTIDE SEQUENCE [LARGE SCALE GENOMIC DNA]</scope>
    <source>
        <strain evidence="2 3">NBRC 105384</strain>
    </source>
</reference>
<evidence type="ECO:0000256" key="1">
    <source>
        <dbReference type="SAM" id="Phobius"/>
    </source>
</evidence>
<name>A0A4Q5IV97_9ACTN</name>
<keyword evidence="1" id="KW-0812">Transmembrane</keyword>